<evidence type="ECO:0000313" key="2">
    <source>
        <dbReference type="EMBL" id="KAK6746756.1"/>
    </source>
</evidence>
<feature type="transmembrane region" description="Helical" evidence="1">
    <location>
        <begin position="6"/>
        <end position="28"/>
    </location>
</feature>
<keyword evidence="1" id="KW-0812">Transmembrane</keyword>
<organism evidence="2 3">
    <name type="scientific">Necator americanus</name>
    <name type="common">Human hookworm</name>
    <dbReference type="NCBI Taxonomy" id="51031"/>
    <lineage>
        <taxon>Eukaryota</taxon>
        <taxon>Metazoa</taxon>
        <taxon>Ecdysozoa</taxon>
        <taxon>Nematoda</taxon>
        <taxon>Chromadorea</taxon>
        <taxon>Rhabditida</taxon>
        <taxon>Rhabditina</taxon>
        <taxon>Rhabditomorpha</taxon>
        <taxon>Strongyloidea</taxon>
        <taxon>Ancylostomatidae</taxon>
        <taxon>Bunostominae</taxon>
        <taxon>Necator</taxon>
    </lineage>
</organism>
<accession>A0ABR1DBC9</accession>
<dbReference type="Proteomes" id="UP001303046">
    <property type="component" value="Unassembled WGS sequence"/>
</dbReference>
<dbReference type="EMBL" id="JAVFWL010000004">
    <property type="protein sequence ID" value="KAK6746756.1"/>
    <property type="molecule type" value="Genomic_DNA"/>
</dbReference>
<evidence type="ECO:0000313" key="3">
    <source>
        <dbReference type="Proteomes" id="UP001303046"/>
    </source>
</evidence>
<keyword evidence="3" id="KW-1185">Reference proteome</keyword>
<proteinExistence type="predicted"/>
<comment type="caution">
    <text evidence="2">The sequence shown here is derived from an EMBL/GenBank/DDBJ whole genome shotgun (WGS) entry which is preliminary data.</text>
</comment>
<sequence>MNFFFTMKIIGHLLIWAGSLTIALIPWVERRNIIKKYKFDSDVTYFATCHLLGWGQWSQCPKMGSPNLKQVNKTRQLIGDCMNKEYIDQAPCLCPLDDCPAVKLVENFVKQPCSSTDKKTIEQQKSIQSKDTLFYSPKRLVLGRVIDCWARTSTGKNRNTMTTIAIGNNITALPVPSKSFFTQMQLYFRYATTLYLNFLPRCIYRKESFFA</sequence>
<keyword evidence="1" id="KW-0472">Membrane</keyword>
<protein>
    <submittedName>
        <fullName evidence="2">Uncharacterized protein</fullName>
    </submittedName>
</protein>
<evidence type="ECO:0000256" key="1">
    <source>
        <dbReference type="SAM" id="Phobius"/>
    </source>
</evidence>
<keyword evidence="1" id="KW-1133">Transmembrane helix</keyword>
<gene>
    <name evidence="2" type="primary">Necator_chrIV.g13469</name>
    <name evidence="2" type="ORF">RB195_000178</name>
</gene>
<reference evidence="2 3" key="1">
    <citation type="submission" date="2023-08" db="EMBL/GenBank/DDBJ databases">
        <title>A Necator americanus chromosomal reference genome.</title>
        <authorList>
            <person name="Ilik V."/>
            <person name="Petrzelkova K.J."/>
            <person name="Pardy F."/>
            <person name="Fuh T."/>
            <person name="Niatou-Singa F.S."/>
            <person name="Gouil Q."/>
            <person name="Baker L."/>
            <person name="Ritchie M.E."/>
            <person name="Jex A.R."/>
            <person name="Gazzola D."/>
            <person name="Li H."/>
            <person name="Toshio Fujiwara R."/>
            <person name="Zhan B."/>
            <person name="Aroian R.V."/>
            <person name="Pafco B."/>
            <person name="Schwarz E.M."/>
        </authorList>
    </citation>
    <scope>NUCLEOTIDE SEQUENCE [LARGE SCALE GENOMIC DNA]</scope>
    <source>
        <strain evidence="2 3">Aroian</strain>
        <tissue evidence="2">Whole animal</tissue>
    </source>
</reference>
<name>A0ABR1DBC9_NECAM</name>